<dbReference type="Pfam" id="PF04932">
    <property type="entry name" value="Wzy_C"/>
    <property type="match status" value="1"/>
</dbReference>
<feature type="transmembrane region" description="Helical" evidence="5">
    <location>
        <begin position="216"/>
        <end position="233"/>
    </location>
</feature>
<evidence type="ECO:0000256" key="3">
    <source>
        <dbReference type="ARBA" id="ARBA00022989"/>
    </source>
</evidence>
<reference evidence="7 8" key="1">
    <citation type="journal article" date="2015" name="Microbiome">
        <title>Genomic resolution of linkages in carbon, nitrogen, and sulfur cycling among widespread estuary sediment bacteria.</title>
        <authorList>
            <person name="Baker B.J."/>
            <person name="Lazar C.S."/>
            <person name="Teske A.P."/>
            <person name="Dick G.J."/>
        </authorList>
    </citation>
    <scope>NUCLEOTIDE SEQUENCE [LARGE SCALE GENOMIC DNA]</scope>
    <source>
        <strain evidence="7">DG_56</strain>
    </source>
</reference>
<accession>A0A0S7XK94</accession>
<evidence type="ECO:0000313" key="7">
    <source>
        <dbReference type="EMBL" id="KPJ62268.1"/>
    </source>
</evidence>
<sequence>MAELAGVESAARAPLRIRWPEGRPAPRTMWRWLSPLLLLPFGMLAYVITEQGSLLLLGYLAIAAVSVAILLQPFVGLAALTGIFAAEYVIPIEGAMSVTKAIGWVTLFSVICRLGLERRIRVTSRPMLVYMVILLGIMGLSVFAARDEVSALVVFLTYVQLVVFVFVTMHLVTSERRMLALVWTLLAVVGVSAVVGVIQFTRGGMTRAVGLVADPNMFSLVIGVALPFVMAMIRRHSIPLARVGLSLVLALLVVAVGVSLSRGGYIAFAVGLLLGIIRFVRPLQTLSGTLAFIVLVVVMGHLPSAVWRRAESIGPAILRGRDTMGVRYDLWRTGCAMIRERPWLGVGLHNTIVTAPEYRPPDADTRRRMLHNAYLDIGAEAGIPALVVFLLLLVSAWRESRRAARIFARHPRSQNLRYIAQCVEIGLIIWMIQAMSLSIGTHKMLWLMLAWCAALARLAAVDAQHAPSGNARRGA</sequence>
<dbReference type="InterPro" id="IPR051533">
    <property type="entry name" value="WaaL-like"/>
</dbReference>
<feature type="transmembrane region" description="Helical" evidence="5">
    <location>
        <begin position="29"/>
        <end position="49"/>
    </location>
</feature>
<organism evidence="7 8">
    <name type="scientific">candidate division KD3-62 bacterium DG_56</name>
    <dbReference type="NCBI Taxonomy" id="1704032"/>
    <lineage>
        <taxon>Bacteria</taxon>
        <taxon>candidate division KD3-62</taxon>
    </lineage>
</organism>
<dbReference type="PANTHER" id="PTHR37422">
    <property type="entry name" value="TEICHURONIC ACID BIOSYNTHESIS PROTEIN TUAE"/>
    <property type="match status" value="1"/>
</dbReference>
<feature type="transmembrane region" description="Helical" evidence="5">
    <location>
        <begin position="264"/>
        <end position="280"/>
    </location>
</feature>
<dbReference type="Proteomes" id="UP000052020">
    <property type="component" value="Unassembled WGS sequence"/>
</dbReference>
<keyword evidence="4 5" id="KW-0472">Membrane</keyword>
<feature type="domain" description="O-antigen ligase-related" evidence="6">
    <location>
        <begin position="247"/>
        <end position="390"/>
    </location>
</feature>
<evidence type="ECO:0000256" key="1">
    <source>
        <dbReference type="ARBA" id="ARBA00004141"/>
    </source>
</evidence>
<feature type="transmembrane region" description="Helical" evidence="5">
    <location>
        <begin position="128"/>
        <end position="145"/>
    </location>
</feature>
<dbReference type="GO" id="GO:0016020">
    <property type="term" value="C:membrane"/>
    <property type="evidence" value="ECO:0007669"/>
    <property type="project" value="UniProtKB-SubCell"/>
</dbReference>
<feature type="transmembrane region" description="Helical" evidence="5">
    <location>
        <begin position="287"/>
        <end position="307"/>
    </location>
</feature>
<protein>
    <recommendedName>
        <fullName evidence="6">O-antigen ligase-related domain-containing protein</fullName>
    </recommendedName>
</protein>
<feature type="transmembrane region" description="Helical" evidence="5">
    <location>
        <begin position="240"/>
        <end position="258"/>
    </location>
</feature>
<evidence type="ECO:0000313" key="8">
    <source>
        <dbReference type="Proteomes" id="UP000052020"/>
    </source>
</evidence>
<name>A0A0S7XK94_9BACT</name>
<feature type="transmembrane region" description="Helical" evidence="5">
    <location>
        <begin position="377"/>
        <end position="397"/>
    </location>
</feature>
<feature type="transmembrane region" description="Helical" evidence="5">
    <location>
        <begin position="179"/>
        <end position="201"/>
    </location>
</feature>
<dbReference type="EMBL" id="LIZY01000124">
    <property type="protein sequence ID" value="KPJ62268.1"/>
    <property type="molecule type" value="Genomic_DNA"/>
</dbReference>
<evidence type="ECO:0000256" key="4">
    <source>
        <dbReference type="ARBA" id="ARBA00023136"/>
    </source>
</evidence>
<keyword evidence="2 5" id="KW-0812">Transmembrane</keyword>
<evidence type="ECO:0000259" key="6">
    <source>
        <dbReference type="Pfam" id="PF04932"/>
    </source>
</evidence>
<evidence type="ECO:0000256" key="2">
    <source>
        <dbReference type="ARBA" id="ARBA00022692"/>
    </source>
</evidence>
<feature type="transmembrane region" description="Helical" evidence="5">
    <location>
        <begin position="445"/>
        <end position="463"/>
    </location>
</feature>
<comment type="subcellular location">
    <subcellularLocation>
        <location evidence="1">Membrane</location>
        <topology evidence="1">Multi-pass membrane protein</topology>
    </subcellularLocation>
</comment>
<feature type="transmembrane region" description="Helical" evidence="5">
    <location>
        <begin position="56"/>
        <end position="86"/>
    </location>
</feature>
<gene>
    <name evidence="7" type="ORF">AMK68_05120</name>
</gene>
<dbReference type="PANTHER" id="PTHR37422:SF13">
    <property type="entry name" value="LIPOPOLYSACCHARIDE BIOSYNTHESIS PROTEIN PA4999-RELATED"/>
    <property type="match status" value="1"/>
</dbReference>
<proteinExistence type="predicted"/>
<keyword evidence="3 5" id="KW-1133">Transmembrane helix</keyword>
<comment type="caution">
    <text evidence="7">The sequence shown here is derived from an EMBL/GenBank/DDBJ whole genome shotgun (WGS) entry which is preliminary data.</text>
</comment>
<evidence type="ECO:0000256" key="5">
    <source>
        <dbReference type="SAM" id="Phobius"/>
    </source>
</evidence>
<dbReference type="InterPro" id="IPR007016">
    <property type="entry name" value="O-antigen_ligase-rel_domated"/>
</dbReference>
<feature type="transmembrane region" description="Helical" evidence="5">
    <location>
        <begin position="98"/>
        <end position="116"/>
    </location>
</feature>
<dbReference type="AlphaFoldDB" id="A0A0S7XK94"/>
<feature type="transmembrane region" description="Helical" evidence="5">
    <location>
        <begin position="151"/>
        <end position="172"/>
    </location>
</feature>
<feature type="transmembrane region" description="Helical" evidence="5">
    <location>
        <begin position="418"/>
        <end position="439"/>
    </location>
</feature>